<accession>A0A928YRJ9</accession>
<dbReference type="GO" id="GO:0070813">
    <property type="term" value="P:hydrogen sulfide metabolic process"/>
    <property type="evidence" value="ECO:0007669"/>
    <property type="project" value="TreeGrafter"/>
</dbReference>
<name>A0A928YRJ9_9SPHI</name>
<dbReference type="SUPFAM" id="SSF52821">
    <property type="entry name" value="Rhodanese/Cell cycle control phosphatase"/>
    <property type="match status" value="2"/>
</dbReference>
<proteinExistence type="predicted"/>
<dbReference type="SMART" id="SM00450">
    <property type="entry name" value="RHOD"/>
    <property type="match status" value="1"/>
</dbReference>
<dbReference type="InterPro" id="IPR051682">
    <property type="entry name" value="Mito_Persulfide_Diox"/>
</dbReference>
<dbReference type="InterPro" id="IPR036866">
    <property type="entry name" value="RibonucZ/Hydroxyglut_hydro"/>
</dbReference>
<dbReference type="GO" id="GO:0006749">
    <property type="term" value="P:glutathione metabolic process"/>
    <property type="evidence" value="ECO:0007669"/>
    <property type="project" value="InterPro"/>
</dbReference>
<comment type="caution">
    <text evidence="3">The sequence shown here is derived from an EMBL/GenBank/DDBJ whole genome shotgun (WGS) entry which is preliminary data.</text>
</comment>
<dbReference type="AlphaFoldDB" id="A0A928YRJ9"/>
<dbReference type="InterPro" id="IPR001279">
    <property type="entry name" value="Metallo-B-lactamas"/>
</dbReference>
<evidence type="ECO:0000313" key="3">
    <source>
        <dbReference type="EMBL" id="MBE8713398.1"/>
    </source>
</evidence>
<dbReference type="Gene3D" id="3.60.15.10">
    <property type="entry name" value="Ribonuclease Z/Hydroxyacylglutathione hydrolase-like"/>
    <property type="match status" value="1"/>
</dbReference>
<dbReference type="EMBL" id="PRDK01000004">
    <property type="protein sequence ID" value="MBE8713398.1"/>
    <property type="molecule type" value="Genomic_DNA"/>
</dbReference>
<gene>
    <name evidence="3" type="ORF">C4F49_06885</name>
</gene>
<protein>
    <submittedName>
        <fullName evidence="3">MBL fold metallo-hydrolase</fullName>
    </submittedName>
</protein>
<dbReference type="PROSITE" id="PS50206">
    <property type="entry name" value="RHODANESE_3"/>
    <property type="match status" value="2"/>
</dbReference>
<evidence type="ECO:0000313" key="4">
    <source>
        <dbReference type="Proteomes" id="UP000616201"/>
    </source>
</evidence>
<dbReference type="InterPro" id="IPR044528">
    <property type="entry name" value="POD-like_MBL-fold"/>
</dbReference>
<keyword evidence="1" id="KW-0479">Metal-binding</keyword>
<sequence>MFFQQVYDKSLAQASYVIGCQVTGEAMVVDAKRDVDTYLELAKQHGLTITKVTETHIHADFLSGTRELAKLTGAEIYLSDEGGQDWQYEFPHTGLKDGDQIHLGNISFRILHNPGHTPESISFLITDHPASDHPVIILTGDFVFVGDVGRPDLLEKAAGIVGSQSEGAEQMFQSLQKFSALPDFVQLWPGHGAGSACGKSLGAVSSSTIGYEKIRNWALEDASRQDFIQTLLAGQPEPPRYFAQMKKLNKIERSLLLEVPQIPLLSDSSFIDLLLMDVQLVDTRSKFEFSKEFIAGAYNIQANNAFATWCGWMLDYDRPIVLIAQKNQLEDLMRKLMRIGLDNVVGYIPSIDTLDVPMNTYEVLSFEEFAETVHDQDTQVYDVRNQSEFENGHVEGAKNIFVGTMINHLDEIDQTKSIVLYCQSGDRAALASSILLKNGFENIRTYFGGMKEWKEKQQPLQFT</sequence>
<dbReference type="CDD" id="cd07724">
    <property type="entry name" value="POD-like_MBL-fold"/>
    <property type="match status" value="1"/>
</dbReference>
<dbReference type="RefSeq" id="WP_196935339.1">
    <property type="nucleotide sequence ID" value="NZ_MU158698.1"/>
</dbReference>
<dbReference type="SMART" id="SM00849">
    <property type="entry name" value="Lactamase_B"/>
    <property type="match status" value="1"/>
</dbReference>
<dbReference type="InterPro" id="IPR001763">
    <property type="entry name" value="Rhodanese-like_dom"/>
</dbReference>
<dbReference type="FunFam" id="3.60.15.10:FF:000030">
    <property type="entry name" value="Metallo-beta-lactamase family protein"/>
    <property type="match status" value="1"/>
</dbReference>
<dbReference type="Pfam" id="PF00753">
    <property type="entry name" value="Lactamase_B"/>
    <property type="match status" value="1"/>
</dbReference>
<dbReference type="CDD" id="cd00158">
    <property type="entry name" value="RHOD"/>
    <property type="match status" value="1"/>
</dbReference>
<evidence type="ECO:0000256" key="1">
    <source>
        <dbReference type="ARBA" id="ARBA00022723"/>
    </source>
</evidence>
<dbReference type="GO" id="GO:0050313">
    <property type="term" value="F:sulfur dioxygenase activity"/>
    <property type="evidence" value="ECO:0007669"/>
    <property type="project" value="InterPro"/>
</dbReference>
<dbReference type="SUPFAM" id="SSF56281">
    <property type="entry name" value="Metallo-hydrolase/oxidoreductase"/>
    <property type="match status" value="1"/>
</dbReference>
<dbReference type="Proteomes" id="UP000616201">
    <property type="component" value="Unassembled WGS sequence"/>
</dbReference>
<feature type="domain" description="Rhodanese" evidence="2">
    <location>
        <begin position="274"/>
        <end position="356"/>
    </location>
</feature>
<dbReference type="Gene3D" id="3.40.250.10">
    <property type="entry name" value="Rhodanese-like domain"/>
    <property type="match status" value="2"/>
</dbReference>
<organism evidence="3 4">
    <name type="scientific">Sphingobacterium hungaricum</name>
    <dbReference type="NCBI Taxonomy" id="2082723"/>
    <lineage>
        <taxon>Bacteria</taxon>
        <taxon>Pseudomonadati</taxon>
        <taxon>Bacteroidota</taxon>
        <taxon>Sphingobacteriia</taxon>
        <taxon>Sphingobacteriales</taxon>
        <taxon>Sphingobacteriaceae</taxon>
        <taxon>Sphingobacterium</taxon>
    </lineage>
</organism>
<feature type="domain" description="Rhodanese" evidence="2">
    <location>
        <begin position="374"/>
        <end position="462"/>
    </location>
</feature>
<dbReference type="Pfam" id="PF00581">
    <property type="entry name" value="Rhodanese"/>
    <property type="match status" value="2"/>
</dbReference>
<evidence type="ECO:0000259" key="2">
    <source>
        <dbReference type="PROSITE" id="PS50206"/>
    </source>
</evidence>
<dbReference type="PANTHER" id="PTHR43084">
    <property type="entry name" value="PERSULFIDE DIOXYGENASE ETHE1"/>
    <property type="match status" value="1"/>
</dbReference>
<keyword evidence="4" id="KW-1185">Reference proteome</keyword>
<reference evidence="3" key="1">
    <citation type="submission" date="2018-02" db="EMBL/GenBank/DDBJ databases">
        <authorList>
            <person name="Vasarhelyi B.M."/>
            <person name="Deshmukh S."/>
            <person name="Balint B."/>
            <person name="Kukolya J."/>
        </authorList>
    </citation>
    <scope>NUCLEOTIDE SEQUENCE</scope>
    <source>
        <strain evidence="3">KB22</strain>
    </source>
</reference>
<dbReference type="GO" id="GO:0046872">
    <property type="term" value="F:metal ion binding"/>
    <property type="evidence" value="ECO:0007669"/>
    <property type="project" value="UniProtKB-KW"/>
</dbReference>
<dbReference type="InterPro" id="IPR036873">
    <property type="entry name" value="Rhodanese-like_dom_sf"/>
</dbReference>
<dbReference type="PANTHER" id="PTHR43084:SF1">
    <property type="entry name" value="PERSULFIDE DIOXYGENASE ETHE1, MITOCHONDRIAL"/>
    <property type="match status" value="1"/>
</dbReference>